<evidence type="ECO:0000313" key="7">
    <source>
        <dbReference type="Proteomes" id="UP000480275"/>
    </source>
</evidence>
<feature type="transmembrane region" description="Helical" evidence="5">
    <location>
        <begin position="122"/>
        <end position="139"/>
    </location>
</feature>
<keyword evidence="4 5" id="KW-0472">Membrane</keyword>
<dbReference type="Pfam" id="PF07264">
    <property type="entry name" value="EI24"/>
    <property type="match status" value="1"/>
</dbReference>
<feature type="transmembrane region" description="Helical" evidence="5">
    <location>
        <begin position="55"/>
        <end position="72"/>
    </location>
</feature>
<feature type="transmembrane region" description="Helical" evidence="5">
    <location>
        <begin position="78"/>
        <end position="101"/>
    </location>
</feature>
<evidence type="ECO:0000256" key="4">
    <source>
        <dbReference type="ARBA" id="ARBA00023136"/>
    </source>
</evidence>
<reference evidence="6 7" key="1">
    <citation type="submission" date="2019-10" db="EMBL/GenBank/DDBJ databases">
        <title>Whole-genome sequence of the purple nonsulfur photosynthetic bacterium Rhodocyclus tenuis.</title>
        <authorList>
            <person name="Kyndt J.A."/>
            <person name="Meyer T.E."/>
        </authorList>
    </citation>
    <scope>NUCLEOTIDE SEQUENCE [LARGE SCALE GENOMIC DNA]</scope>
    <source>
        <strain evidence="6 7">DSM 110</strain>
    </source>
</reference>
<evidence type="ECO:0000256" key="1">
    <source>
        <dbReference type="ARBA" id="ARBA00004141"/>
    </source>
</evidence>
<dbReference type="InterPro" id="IPR059112">
    <property type="entry name" value="CysZ/EI24"/>
</dbReference>
<gene>
    <name evidence="6" type="ORF">GHK24_12745</name>
</gene>
<keyword evidence="3 5" id="KW-1133">Transmembrane helix</keyword>
<dbReference type="EMBL" id="WIXJ01000013">
    <property type="protein sequence ID" value="MQY52641.1"/>
    <property type="molecule type" value="Genomic_DNA"/>
</dbReference>
<feature type="transmembrane region" description="Helical" evidence="5">
    <location>
        <begin position="20"/>
        <end position="43"/>
    </location>
</feature>
<comment type="subcellular location">
    <subcellularLocation>
        <location evidence="1">Membrane</location>
        <topology evidence="1">Multi-pass membrane protein</topology>
    </subcellularLocation>
</comment>
<feature type="transmembrane region" description="Helical" evidence="5">
    <location>
        <begin position="190"/>
        <end position="223"/>
    </location>
</feature>
<dbReference type="OrthoDB" id="8565703at2"/>
<evidence type="ECO:0000256" key="2">
    <source>
        <dbReference type="ARBA" id="ARBA00022692"/>
    </source>
</evidence>
<proteinExistence type="predicted"/>
<evidence type="ECO:0008006" key="8">
    <source>
        <dbReference type="Google" id="ProtNLM"/>
    </source>
</evidence>
<organism evidence="6 7">
    <name type="scientific">Rhodocyclus tenuis</name>
    <name type="common">Rhodospirillum tenue</name>
    <dbReference type="NCBI Taxonomy" id="1066"/>
    <lineage>
        <taxon>Bacteria</taxon>
        <taxon>Pseudomonadati</taxon>
        <taxon>Pseudomonadota</taxon>
        <taxon>Betaproteobacteria</taxon>
        <taxon>Rhodocyclales</taxon>
        <taxon>Rhodocyclaceae</taxon>
        <taxon>Rhodocyclus</taxon>
    </lineage>
</organism>
<keyword evidence="2 5" id="KW-0812">Transmembrane</keyword>
<sequence>MPEVVVALARALRSMARPRLWGYVLAPALLAFAAWIILALLVLDRLVARLLDEAPLIWITGLGAVWLAKLLAVLGAWAFVLAAATVSATVLAALFVLPLVLRRVSAREYADLSAAGRDSTAASTWNSVSAVLLFALGWLVSLPLWLIPGGGLLVPVFWLAWFNRRTFAFDALAVHASDAERRALLRQHRLPLLALGGVLALLAHIPLLGLLVPTLAVLAYIHYCLEALRRTRREARLTIIVEEDQ</sequence>
<evidence type="ECO:0000256" key="3">
    <source>
        <dbReference type="ARBA" id="ARBA00022989"/>
    </source>
</evidence>
<comment type="caution">
    <text evidence="6">The sequence shown here is derived from an EMBL/GenBank/DDBJ whole genome shotgun (WGS) entry which is preliminary data.</text>
</comment>
<protein>
    <recommendedName>
        <fullName evidence="8">EI24 domain-containing protein</fullName>
    </recommendedName>
</protein>
<evidence type="ECO:0000256" key="5">
    <source>
        <dbReference type="SAM" id="Phobius"/>
    </source>
</evidence>
<accession>A0A6L5JZX8</accession>
<name>A0A6L5JZX8_RHOTE</name>
<evidence type="ECO:0000313" key="6">
    <source>
        <dbReference type="EMBL" id="MQY52641.1"/>
    </source>
</evidence>
<dbReference type="AlphaFoldDB" id="A0A6L5JZX8"/>
<dbReference type="Proteomes" id="UP000480275">
    <property type="component" value="Unassembled WGS sequence"/>
</dbReference>